<evidence type="ECO:0000313" key="4">
    <source>
        <dbReference type="Proteomes" id="UP000295277"/>
    </source>
</evidence>
<feature type="repeat" description="TPR" evidence="1">
    <location>
        <begin position="401"/>
        <end position="434"/>
    </location>
</feature>
<dbReference type="SUPFAM" id="SSF48452">
    <property type="entry name" value="TPR-like"/>
    <property type="match status" value="3"/>
</dbReference>
<reference evidence="3 4" key="1">
    <citation type="submission" date="2019-03" db="EMBL/GenBank/DDBJ databases">
        <title>Genomic Encyclopedia of Type Strains, Phase IV (KMG-IV): sequencing the most valuable type-strain genomes for metagenomic binning, comparative biology and taxonomic classification.</title>
        <authorList>
            <person name="Goeker M."/>
        </authorList>
    </citation>
    <scope>NUCLEOTIDE SEQUENCE [LARGE SCALE GENOMIC DNA]</scope>
    <source>
        <strain evidence="3 4">DSM 21153</strain>
    </source>
</reference>
<dbReference type="SMART" id="SM00028">
    <property type="entry name" value="TPR"/>
    <property type="match status" value="7"/>
</dbReference>
<dbReference type="InterPro" id="IPR011990">
    <property type="entry name" value="TPR-like_helical_dom_sf"/>
</dbReference>
<evidence type="ECO:0000256" key="2">
    <source>
        <dbReference type="SAM" id="SignalP"/>
    </source>
</evidence>
<dbReference type="Gene3D" id="1.25.40.10">
    <property type="entry name" value="Tetratricopeptide repeat domain"/>
    <property type="match status" value="2"/>
</dbReference>
<dbReference type="OrthoDB" id="9766710at2"/>
<dbReference type="Pfam" id="PF13432">
    <property type="entry name" value="TPR_16"/>
    <property type="match status" value="2"/>
</dbReference>
<protein>
    <submittedName>
        <fullName evidence="3">Tetratricopeptide repeat protein</fullName>
    </submittedName>
</protein>
<accession>A0A4R1YU18</accession>
<comment type="caution">
    <text evidence="3">The sequence shown here is derived from an EMBL/GenBank/DDBJ whole genome shotgun (WGS) entry which is preliminary data.</text>
</comment>
<feature type="repeat" description="TPR" evidence="1">
    <location>
        <begin position="470"/>
        <end position="503"/>
    </location>
</feature>
<dbReference type="Proteomes" id="UP000295277">
    <property type="component" value="Unassembled WGS sequence"/>
</dbReference>
<gene>
    <name evidence="3" type="ORF">EV216_11315</name>
</gene>
<feature type="repeat" description="TPR" evidence="1">
    <location>
        <begin position="363"/>
        <end position="396"/>
    </location>
</feature>
<dbReference type="PANTHER" id="PTHR12558:SF13">
    <property type="entry name" value="CELL DIVISION CYCLE PROTEIN 27 HOMOLOG"/>
    <property type="match status" value="1"/>
</dbReference>
<proteinExistence type="predicted"/>
<keyword evidence="4" id="KW-1185">Reference proteome</keyword>
<evidence type="ECO:0000313" key="3">
    <source>
        <dbReference type="EMBL" id="TCM83471.1"/>
    </source>
</evidence>
<evidence type="ECO:0000256" key="1">
    <source>
        <dbReference type="PROSITE-ProRule" id="PRU00339"/>
    </source>
</evidence>
<dbReference type="InterPro" id="IPR019734">
    <property type="entry name" value="TPR_rpt"/>
</dbReference>
<dbReference type="PROSITE" id="PS50005">
    <property type="entry name" value="TPR"/>
    <property type="match status" value="4"/>
</dbReference>
<feature type="chain" id="PRO_5020672570" evidence="2">
    <location>
        <begin position="28"/>
        <end position="569"/>
    </location>
</feature>
<keyword evidence="1" id="KW-0802">TPR repeat</keyword>
<sequence length="569" mass="62209">MADRLPRFAFLAAAGLVALTLATPAPAQEGLAGAYLAARQASMYSDYAEAARYFDAALARDPSNPFLLENALTAHVGLGELDRAVPIARRLESGGHVSQIANLVIIAEQMKRGAWDEMLADMEAGRSAAPLVDALLRAWARFGQGRMSEALEAFDAASAQSGLRAFGLYHKALALAAAGDFEGADLILSGEAEGPLRATRRGVIAHAQVLSQLERNSDALELVEMAFGSETDPGVTRLSKRLAADEPLPFDVVRDATEGAAEVFYTVAGALNGDAMDSYTLVYSRLAEYLAPANTDAVLLSANLLESQERYELAIAAYARVGAEDPAFYAAELGRAEAMRKAGDIDAAIGVLQALAAEFPDIAIIHVTLGDTFRSQERYEEARQAYDAAIALFDEPARGQWIVYYVRGITHERLDIWDRAEADFLQALELEPDQPQVLNYLGYSWVEMKTNLDQALDMIERAVAARPDDGYITDSLGWVLYRLGRYDEAVPHMERAAELMPVDPIVNDHLGDVYWAVGRRNEARFQWHRALSFDPEEDEANRIRRKLEIGLDKVLKEEGAPPLHPANDG</sequence>
<feature type="signal peptide" evidence="2">
    <location>
        <begin position="1"/>
        <end position="27"/>
    </location>
</feature>
<feature type="repeat" description="TPR" evidence="1">
    <location>
        <begin position="504"/>
        <end position="537"/>
    </location>
</feature>
<dbReference type="RefSeq" id="WP_132695126.1">
    <property type="nucleotide sequence ID" value="NZ_SLVM01000013.1"/>
</dbReference>
<organism evidence="3 4">
    <name type="scientific">Rhodovulum steppense</name>
    <dbReference type="NCBI Taxonomy" id="540251"/>
    <lineage>
        <taxon>Bacteria</taxon>
        <taxon>Pseudomonadati</taxon>
        <taxon>Pseudomonadota</taxon>
        <taxon>Alphaproteobacteria</taxon>
        <taxon>Rhodobacterales</taxon>
        <taxon>Paracoccaceae</taxon>
        <taxon>Rhodovulum</taxon>
    </lineage>
</organism>
<name>A0A4R1YU18_9RHOB</name>
<dbReference type="PANTHER" id="PTHR12558">
    <property type="entry name" value="CELL DIVISION CYCLE 16,23,27"/>
    <property type="match status" value="1"/>
</dbReference>
<dbReference type="EMBL" id="SLVM01000013">
    <property type="protein sequence ID" value="TCM83471.1"/>
    <property type="molecule type" value="Genomic_DNA"/>
</dbReference>
<dbReference type="AlphaFoldDB" id="A0A4R1YU18"/>
<keyword evidence="2" id="KW-0732">Signal</keyword>